<feature type="transmembrane region" description="Helical" evidence="5">
    <location>
        <begin position="175"/>
        <end position="197"/>
    </location>
</feature>
<keyword evidence="4 5" id="KW-0472">Membrane</keyword>
<gene>
    <name evidence="6" type="ORF">SAMN04488123_10220</name>
</gene>
<keyword evidence="6" id="KW-0407">Ion channel</keyword>
<keyword evidence="3 5" id="KW-1133">Transmembrane helix</keyword>
<keyword evidence="6" id="KW-0406">Ion transport</keyword>
<feature type="transmembrane region" description="Helical" evidence="5">
    <location>
        <begin position="38"/>
        <end position="56"/>
    </location>
</feature>
<organism evidence="6 7">
    <name type="scientific">Natribacillus halophilus</name>
    <dbReference type="NCBI Taxonomy" id="549003"/>
    <lineage>
        <taxon>Bacteria</taxon>
        <taxon>Bacillati</taxon>
        <taxon>Bacillota</taxon>
        <taxon>Bacilli</taxon>
        <taxon>Bacillales</taxon>
        <taxon>Bacillaceae</taxon>
        <taxon>Natribacillus</taxon>
    </lineage>
</organism>
<name>A0A1G8KCF6_9BACI</name>
<dbReference type="Proteomes" id="UP000198853">
    <property type="component" value="Unassembled WGS sequence"/>
</dbReference>
<dbReference type="InterPro" id="IPR027359">
    <property type="entry name" value="Volt_channel_dom_sf"/>
</dbReference>
<evidence type="ECO:0000313" key="6">
    <source>
        <dbReference type="EMBL" id="SDI41088.1"/>
    </source>
</evidence>
<comment type="subcellular location">
    <subcellularLocation>
        <location evidence="1">Membrane</location>
        <topology evidence="1">Multi-pass membrane protein</topology>
    </subcellularLocation>
</comment>
<keyword evidence="6" id="KW-0813">Transport</keyword>
<keyword evidence="7" id="KW-1185">Reference proteome</keyword>
<dbReference type="GO" id="GO:0034220">
    <property type="term" value="P:monoatomic ion transmembrane transport"/>
    <property type="evidence" value="ECO:0007669"/>
    <property type="project" value="UniProtKB-KW"/>
</dbReference>
<keyword evidence="2 5" id="KW-0812">Transmembrane</keyword>
<dbReference type="AlphaFoldDB" id="A0A1G8KCF6"/>
<accession>A0A1G8KCF6</accession>
<dbReference type="Gene3D" id="1.20.120.350">
    <property type="entry name" value="Voltage-gated potassium channels. Chain C"/>
    <property type="match status" value="1"/>
</dbReference>
<evidence type="ECO:0000256" key="4">
    <source>
        <dbReference type="ARBA" id="ARBA00023136"/>
    </source>
</evidence>
<evidence type="ECO:0000313" key="7">
    <source>
        <dbReference type="Proteomes" id="UP000198853"/>
    </source>
</evidence>
<feature type="transmembrane region" description="Helical" evidence="5">
    <location>
        <begin position="68"/>
        <end position="88"/>
    </location>
</feature>
<dbReference type="GO" id="GO:0016020">
    <property type="term" value="C:membrane"/>
    <property type="evidence" value="ECO:0007669"/>
    <property type="project" value="UniProtKB-SubCell"/>
</dbReference>
<evidence type="ECO:0000256" key="1">
    <source>
        <dbReference type="ARBA" id="ARBA00004141"/>
    </source>
</evidence>
<feature type="transmembrane region" description="Helical" evidence="5">
    <location>
        <begin position="12"/>
        <end position="32"/>
    </location>
</feature>
<dbReference type="EMBL" id="FNEN01000002">
    <property type="protein sequence ID" value="SDI41088.1"/>
    <property type="molecule type" value="Genomic_DNA"/>
</dbReference>
<protein>
    <submittedName>
        <fullName evidence="6">Voltage-gated potassium channel</fullName>
    </submittedName>
</protein>
<evidence type="ECO:0000256" key="5">
    <source>
        <dbReference type="SAM" id="Phobius"/>
    </source>
</evidence>
<sequence length="220" mass="24904">MGIMGEKSNIQITYEFAMIIMAALSVATLWYSTGVDGYIVWITWGIFFIDFIFRLFKSENKWAFVKANPFIVIAAVPLDAIFQLARLARLLHLLRLKTITKYYTMPFISYLKNQKLYFVFAGALLFVILLIIPLYSLEPGLESYGEALMSSLISVIVFYSASFDPTTIVGHGINVVLTIIGVILHGIVLSAAFDAIVRSASFQKMWRKVSRSERTSYPNR</sequence>
<reference evidence="6 7" key="1">
    <citation type="submission" date="2016-10" db="EMBL/GenBank/DDBJ databases">
        <authorList>
            <person name="de Groot N.N."/>
        </authorList>
    </citation>
    <scope>NUCLEOTIDE SEQUENCE [LARGE SCALE GENOMIC DNA]</scope>
    <source>
        <strain evidence="6 7">DSM 21771</strain>
    </source>
</reference>
<evidence type="ECO:0000256" key="3">
    <source>
        <dbReference type="ARBA" id="ARBA00022989"/>
    </source>
</evidence>
<dbReference type="SUPFAM" id="SSF81324">
    <property type="entry name" value="Voltage-gated potassium channels"/>
    <property type="match status" value="1"/>
</dbReference>
<evidence type="ECO:0000256" key="2">
    <source>
        <dbReference type="ARBA" id="ARBA00022692"/>
    </source>
</evidence>
<proteinExistence type="predicted"/>
<feature type="transmembrane region" description="Helical" evidence="5">
    <location>
        <begin position="116"/>
        <end position="137"/>
    </location>
</feature>